<dbReference type="RefSeq" id="WP_187466738.1">
    <property type="nucleotide sequence ID" value="NZ_JACSIT010000100.1"/>
</dbReference>
<organism evidence="1 2">
    <name type="scientific">Neolewinella lacunae</name>
    <dbReference type="NCBI Taxonomy" id="1517758"/>
    <lineage>
        <taxon>Bacteria</taxon>
        <taxon>Pseudomonadati</taxon>
        <taxon>Bacteroidota</taxon>
        <taxon>Saprospiria</taxon>
        <taxon>Saprospirales</taxon>
        <taxon>Lewinellaceae</taxon>
        <taxon>Neolewinella</taxon>
    </lineage>
</organism>
<evidence type="ECO:0000313" key="1">
    <source>
        <dbReference type="EMBL" id="MBC6994673.1"/>
    </source>
</evidence>
<name>A0A923PIB3_9BACT</name>
<dbReference type="EMBL" id="JACSIT010000100">
    <property type="protein sequence ID" value="MBC6994673.1"/>
    <property type="molecule type" value="Genomic_DNA"/>
</dbReference>
<evidence type="ECO:0000313" key="2">
    <source>
        <dbReference type="Proteomes" id="UP000650081"/>
    </source>
</evidence>
<sequence length="612" mass="66733">MNRRNFLRTGGALSIPALLQGGIAASPLELFTQFLDPNSDRVLVLIRLSGGNDGLNTLIGIDQLANLRSVRPNVALPDNGYINLNARVGLHKNMTGMRDLFDAGKLTAIQAVGYPNQNRSHFRSTDIWTSASAADEVLSTGWFGRYLEQDHPDFPIGYPNPEFDYPLAMTMGNVVSETCQGTSSNFSVAVNNPFNFLYIAPGGDTALPGNYYGDEVSFVRNLIGQSNQYGDVVQGAANAGNSLATNYTTGTLSNQLRNIAYLLSGGIKTRIFIATLGGFDTHSAQVIDDNSVGTHANLMTELSSSIKAFMDDLQLLGLSKRVLGLTFSEFGRRIRSNQSNGTDHGDAGPLFLFGDCVQGGVLGNNPEIDPAVEQNVGVPYQYDFRDVYGSVLVDWFNVPQPTVQNLISGGFVYLPLANACNTLLDANPLTFDLTAEGYNDDVLVSWADREHLRSGGFTVQRSEDGRNFRDIRRVAADNRETTTAEYQIRDNNVVRNRIYYYRIRKDGGGDAALSPIVTAQLRGSAKGEWSVGLPRPNPVREDSYIKVYAPVDATATFELIDARGSRLRTGTVTLLGGADNRIPLRAGDLPAGSYVWRLRTPAGQEFARKLVR</sequence>
<comment type="caution">
    <text evidence="1">The sequence shown here is derived from an EMBL/GenBank/DDBJ whole genome shotgun (WGS) entry which is preliminary data.</text>
</comment>
<dbReference type="PANTHER" id="PTHR43737:SF1">
    <property type="entry name" value="DUF1501 DOMAIN-CONTAINING PROTEIN"/>
    <property type="match status" value="1"/>
</dbReference>
<keyword evidence="2" id="KW-1185">Reference proteome</keyword>
<proteinExistence type="predicted"/>
<dbReference type="InterPro" id="IPR010869">
    <property type="entry name" value="DUF1501"/>
</dbReference>
<dbReference type="InterPro" id="IPR013783">
    <property type="entry name" value="Ig-like_fold"/>
</dbReference>
<dbReference type="Gene3D" id="2.60.40.10">
    <property type="entry name" value="Immunoglobulins"/>
    <property type="match status" value="1"/>
</dbReference>
<protein>
    <submittedName>
        <fullName evidence="1">DUF1501 domain-containing protein</fullName>
    </submittedName>
</protein>
<reference evidence="1" key="1">
    <citation type="submission" date="2020-08" db="EMBL/GenBank/DDBJ databases">
        <title>Lewinella bacteria from marine environments.</title>
        <authorList>
            <person name="Zhong Y."/>
        </authorList>
    </citation>
    <scope>NUCLEOTIDE SEQUENCE</scope>
    <source>
        <strain evidence="1">KCTC 42187</strain>
    </source>
</reference>
<dbReference type="Pfam" id="PF07394">
    <property type="entry name" value="DUF1501"/>
    <property type="match status" value="1"/>
</dbReference>
<dbReference type="Proteomes" id="UP000650081">
    <property type="component" value="Unassembled WGS sequence"/>
</dbReference>
<dbReference type="AlphaFoldDB" id="A0A923PIB3"/>
<accession>A0A923PIB3</accession>
<dbReference type="PANTHER" id="PTHR43737">
    <property type="entry name" value="BLL7424 PROTEIN"/>
    <property type="match status" value="1"/>
</dbReference>
<gene>
    <name evidence="1" type="ORF">H9S92_10895</name>
</gene>